<gene>
    <name evidence="3" type="ORF">E1292_26685</name>
</gene>
<keyword evidence="2" id="KW-0812">Transmembrane</keyword>
<evidence type="ECO:0000256" key="1">
    <source>
        <dbReference type="SAM" id="MobiDB-lite"/>
    </source>
</evidence>
<sequence length="88" mass="8703">MAPTATGIADQNREAAAPPAPGRRPVAAATALWGSVLAPFAALAAAVPMAWGRGLCWVDVLIAAGAYAITGLGVTSSAACTARRRSNG</sequence>
<dbReference type="AlphaFoldDB" id="A0A4R4VGN3"/>
<comment type="caution">
    <text evidence="3">The sequence shown here is derived from an EMBL/GenBank/DDBJ whole genome shotgun (WGS) entry which is preliminary data.</text>
</comment>
<feature type="transmembrane region" description="Helical" evidence="2">
    <location>
        <begin position="31"/>
        <end position="51"/>
    </location>
</feature>
<feature type="region of interest" description="Disordered" evidence="1">
    <location>
        <begin position="1"/>
        <end position="23"/>
    </location>
</feature>
<dbReference type="EMBL" id="SMKO01000081">
    <property type="protein sequence ID" value="TDD01195.1"/>
    <property type="molecule type" value="Genomic_DNA"/>
</dbReference>
<organism evidence="3 4">
    <name type="scientific">Nonomuraea deserti</name>
    <dbReference type="NCBI Taxonomy" id="1848322"/>
    <lineage>
        <taxon>Bacteria</taxon>
        <taxon>Bacillati</taxon>
        <taxon>Actinomycetota</taxon>
        <taxon>Actinomycetes</taxon>
        <taxon>Streptosporangiales</taxon>
        <taxon>Streptosporangiaceae</taxon>
        <taxon>Nonomuraea</taxon>
    </lineage>
</organism>
<name>A0A4R4VGN3_9ACTN</name>
<keyword evidence="2" id="KW-0472">Membrane</keyword>
<evidence type="ECO:0000313" key="4">
    <source>
        <dbReference type="Proteomes" id="UP000295258"/>
    </source>
</evidence>
<dbReference type="RefSeq" id="WP_132597949.1">
    <property type="nucleotide sequence ID" value="NZ_SMKO01000081.1"/>
</dbReference>
<evidence type="ECO:0000256" key="2">
    <source>
        <dbReference type="SAM" id="Phobius"/>
    </source>
</evidence>
<proteinExistence type="predicted"/>
<keyword evidence="2" id="KW-1133">Transmembrane helix</keyword>
<protein>
    <submittedName>
        <fullName evidence="3">Uncharacterized protein</fullName>
    </submittedName>
</protein>
<feature type="transmembrane region" description="Helical" evidence="2">
    <location>
        <begin position="57"/>
        <end position="82"/>
    </location>
</feature>
<keyword evidence="4" id="KW-1185">Reference proteome</keyword>
<accession>A0A4R4VGN3</accession>
<reference evidence="3 4" key="1">
    <citation type="submission" date="2019-03" db="EMBL/GenBank/DDBJ databases">
        <title>Draft genome sequences of novel Actinobacteria.</title>
        <authorList>
            <person name="Sahin N."/>
            <person name="Ay H."/>
            <person name="Saygin H."/>
        </authorList>
    </citation>
    <scope>NUCLEOTIDE SEQUENCE [LARGE SCALE GENOMIC DNA]</scope>
    <source>
        <strain evidence="3 4">KC310</strain>
    </source>
</reference>
<evidence type="ECO:0000313" key="3">
    <source>
        <dbReference type="EMBL" id="TDD01195.1"/>
    </source>
</evidence>
<dbReference type="Proteomes" id="UP000295258">
    <property type="component" value="Unassembled WGS sequence"/>
</dbReference>